<dbReference type="OrthoDB" id="3244235at2759"/>
<evidence type="ECO:0000313" key="3">
    <source>
        <dbReference type="Proteomes" id="UP000054477"/>
    </source>
</evidence>
<dbReference type="AlphaFoldDB" id="A0A0C9WX65"/>
<feature type="region of interest" description="Disordered" evidence="1">
    <location>
        <begin position="135"/>
        <end position="155"/>
    </location>
</feature>
<dbReference type="Proteomes" id="UP000054477">
    <property type="component" value="Unassembled WGS sequence"/>
</dbReference>
<evidence type="ECO:0000256" key="1">
    <source>
        <dbReference type="SAM" id="MobiDB-lite"/>
    </source>
</evidence>
<reference evidence="3" key="2">
    <citation type="submission" date="2015-01" db="EMBL/GenBank/DDBJ databases">
        <title>Evolutionary Origins and Diversification of the Mycorrhizal Mutualists.</title>
        <authorList>
            <consortium name="DOE Joint Genome Institute"/>
            <consortium name="Mycorrhizal Genomics Consortium"/>
            <person name="Kohler A."/>
            <person name="Kuo A."/>
            <person name="Nagy L.G."/>
            <person name="Floudas D."/>
            <person name="Copeland A."/>
            <person name="Barry K.W."/>
            <person name="Cichocki N."/>
            <person name="Veneault-Fourrey C."/>
            <person name="LaButti K."/>
            <person name="Lindquist E.A."/>
            <person name="Lipzen A."/>
            <person name="Lundell T."/>
            <person name="Morin E."/>
            <person name="Murat C."/>
            <person name="Riley R."/>
            <person name="Ohm R."/>
            <person name="Sun H."/>
            <person name="Tunlid A."/>
            <person name="Henrissat B."/>
            <person name="Grigoriev I.V."/>
            <person name="Hibbett D.S."/>
            <person name="Martin F."/>
        </authorList>
    </citation>
    <scope>NUCLEOTIDE SEQUENCE [LARGE SCALE GENOMIC DNA]</scope>
    <source>
        <strain evidence="3">LaAM-08-1</strain>
    </source>
</reference>
<name>A0A0C9WX65_9AGAR</name>
<proteinExistence type="predicted"/>
<keyword evidence="3" id="KW-1185">Reference proteome</keyword>
<evidence type="ECO:0000313" key="2">
    <source>
        <dbReference type="EMBL" id="KIK04320.1"/>
    </source>
</evidence>
<sequence>MSHRTLDIITLLSCDHQSRSSFPSRSASVQTMELTSVPVLELAPPYDIKVYLKPNSVALIVGTSLQKTRSVKEFLDLLKAMIIPTDFHLQTFQDRQDVDIEGTIHPGEYLIVEAQKYYCQSILTFRKEATLLRGTPPSKKRKLSTTDSPEGGRSQRLCQLNFRPDDSKESAGFKSRLIARDKGCVVCMAQNQDDD</sequence>
<dbReference type="HOGENOM" id="CLU_1396535_0_0_1"/>
<accession>A0A0C9WX65</accession>
<dbReference type="EMBL" id="KN838571">
    <property type="protein sequence ID" value="KIK04320.1"/>
    <property type="molecule type" value="Genomic_DNA"/>
</dbReference>
<gene>
    <name evidence="2" type="ORF">K443DRAFT_4775</name>
</gene>
<protein>
    <submittedName>
        <fullName evidence="2">Uncharacterized protein</fullName>
    </submittedName>
</protein>
<reference evidence="2 3" key="1">
    <citation type="submission" date="2014-04" db="EMBL/GenBank/DDBJ databases">
        <authorList>
            <consortium name="DOE Joint Genome Institute"/>
            <person name="Kuo A."/>
            <person name="Kohler A."/>
            <person name="Nagy L.G."/>
            <person name="Floudas D."/>
            <person name="Copeland A."/>
            <person name="Barry K.W."/>
            <person name="Cichocki N."/>
            <person name="Veneault-Fourrey C."/>
            <person name="LaButti K."/>
            <person name="Lindquist E.A."/>
            <person name="Lipzen A."/>
            <person name="Lundell T."/>
            <person name="Morin E."/>
            <person name="Murat C."/>
            <person name="Sun H."/>
            <person name="Tunlid A."/>
            <person name="Henrissat B."/>
            <person name="Grigoriev I.V."/>
            <person name="Hibbett D.S."/>
            <person name="Martin F."/>
            <person name="Nordberg H.P."/>
            <person name="Cantor M.N."/>
            <person name="Hua S.X."/>
        </authorList>
    </citation>
    <scope>NUCLEOTIDE SEQUENCE [LARGE SCALE GENOMIC DNA]</scope>
    <source>
        <strain evidence="2 3">LaAM-08-1</strain>
    </source>
</reference>
<organism evidence="2 3">
    <name type="scientific">Laccaria amethystina LaAM-08-1</name>
    <dbReference type="NCBI Taxonomy" id="1095629"/>
    <lineage>
        <taxon>Eukaryota</taxon>
        <taxon>Fungi</taxon>
        <taxon>Dikarya</taxon>
        <taxon>Basidiomycota</taxon>
        <taxon>Agaricomycotina</taxon>
        <taxon>Agaricomycetes</taxon>
        <taxon>Agaricomycetidae</taxon>
        <taxon>Agaricales</taxon>
        <taxon>Agaricineae</taxon>
        <taxon>Hydnangiaceae</taxon>
        <taxon>Laccaria</taxon>
    </lineage>
</organism>